<keyword evidence="2" id="KW-1185">Reference proteome</keyword>
<comment type="caution">
    <text evidence="1">The sequence shown here is derived from an EMBL/GenBank/DDBJ whole genome shotgun (WGS) entry which is preliminary data.</text>
</comment>
<accession>A0ABU8C1K1</accession>
<reference evidence="1 2" key="1">
    <citation type="journal article" date="2023" name="Ecotoxicol. Environ. Saf.">
        <title>Mercury remediation potential of mercury-resistant strain Rheinheimera metallidurans sp. nov. isolated from a municipal waste dumping site.</title>
        <authorList>
            <person name="Yadav V."/>
            <person name="Manjhi A."/>
            <person name="Vadakedath N."/>
        </authorList>
    </citation>
    <scope>NUCLEOTIDE SEQUENCE [LARGE SCALE GENOMIC DNA]</scope>
    <source>
        <strain evidence="1 2">E-49</strain>
    </source>
</reference>
<organism evidence="1 2">
    <name type="scientific">Rheinheimera muenzenbergensis</name>
    <dbReference type="NCBI Taxonomy" id="1193628"/>
    <lineage>
        <taxon>Bacteria</taxon>
        <taxon>Pseudomonadati</taxon>
        <taxon>Pseudomonadota</taxon>
        <taxon>Gammaproteobacteria</taxon>
        <taxon>Chromatiales</taxon>
        <taxon>Chromatiaceae</taxon>
        <taxon>Rheinheimera</taxon>
    </lineage>
</organism>
<dbReference type="EMBL" id="JALAAR010000001">
    <property type="protein sequence ID" value="MEH8015789.1"/>
    <property type="molecule type" value="Genomic_DNA"/>
</dbReference>
<sequence>MISNAFPSQRLTQYFIEHDGSIGLPYLYGVLEITEKRSCLVKVGPVLQLDRLSARALTPYGVYELGALITAPADKFMCQRIFFSKNKNIFQEPCVSAPLSMMVH</sequence>
<evidence type="ECO:0000313" key="2">
    <source>
        <dbReference type="Proteomes" id="UP001375382"/>
    </source>
</evidence>
<evidence type="ECO:0000313" key="1">
    <source>
        <dbReference type="EMBL" id="MEH8015789.1"/>
    </source>
</evidence>
<dbReference type="Proteomes" id="UP001375382">
    <property type="component" value="Unassembled WGS sequence"/>
</dbReference>
<gene>
    <name evidence="1" type="ORF">MN202_00965</name>
</gene>
<name>A0ABU8C1K1_9GAMM</name>
<dbReference type="RefSeq" id="WP_335734209.1">
    <property type="nucleotide sequence ID" value="NZ_JALAAR010000001.1"/>
</dbReference>
<protein>
    <submittedName>
        <fullName evidence="1">Uncharacterized protein</fullName>
    </submittedName>
</protein>
<proteinExistence type="predicted"/>